<name>A0AAV5APX1_9AGAM</name>
<dbReference type="EMBL" id="BPWL01000010">
    <property type="protein sequence ID" value="GJJ14870.1"/>
    <property type="molecule type" value="Genomic_DNA"/>
</dbReference>
<gene>
    <name evidence="1" type="ORF">Clacol_009139</name>
</gene>
<proteinExistence type="predicted"/>
<evidence type="ECO:0000313" key="1">
    <source>
        <dbReference type="EMBL" id="GJJ14870.1"/>
    </source>
</evidence>
<organism evidence="1 2">
    <name type="scientific">Clathrus columnatus</name>
    <dbReference type="NCBI Taxonomy" id="1419009"/>
    <lineage>
        <taxon>Eukaryota</taxon>
        <taxon>Fungi</taxon>
        <taxon>Dikarya</taxon>
        <taxon>Basidiomycota</taxon>
        <taxon>Agaricomycotina</taxon>
        <taxon>Agaricomycetes</taxon>
        <taxon>Phallomycetidae</taxon>
        <taxon>Phallales</taxon>
        <taxon>Clathraceae</taxon>
        <taxon>Clathrus</taxon>
    </lineage>
</organism>
<comment type="caution">
    <text evidence="1">The sequence shown here is derived from an EMBL/GenBank/DDBJ whole genome shotgun (WGS) entry which is preliminary data.</text>
</comment>
<dbReference type="Proteomes" id="UP001050691">
    <property type="component" value="Unassembled WGS sequence"/>
</dbReference>
<sequence length="89" mass="9854">MSSLGFGAAFEPGSFRRTGAVGKHVIGGKSKFRILDERLKPYVHKDVRLTRAEMKQVYHGSKLLTGERLLELTKPLVRTPLVENTSASS</sequence>
<evidence type="ECO:0000313" key="2">
    <source>
        <dbReference type="Proteomes" id="UP001050691"/>
    </source>
</evidence>
<dbReference type="AlphaFoldDB" id="A0AAV5APX1"/>
<protein>
    <submittedName>
        <fullName evidence="1">Uncharacterized protein</fullName>
    </submittedName>
</protein>
<keyword evidence="2" id="KW-1185">Reference proteome</keyword>
<reference evidence="1" key="1">
    <citation type="submission" date="2021-10" db="EMBL/GenBank/DDBJ databases">
        <title>De novo Genome Assembly of Clathrus columnatus (Basidiomycota, Fungi) Using Illumina and Nanopore Sequence Data.</title>
        <authorList>
            <person name="Ogiso-Tanaka E."/>
            <person name="Itagaki H."/>
            <person name="Hosoya T."/>
            <person name="Hosaka K."/>
        </authorList>
    </citation>
    <scope>NUCLEOTIDE SEQUENCE</scope>
    <source>
        <strain evidence="1">MO-923</strain>
    </source>
</reference>
<accession>A0AAV5APX1</accession>